<name>A0A2R4WJT0_9HYPH</name>
<dbReference type="CDD" id="cd17932">
    <property type="entry name" value="DEXQc_UvrD"/>
    <property type="match status" value="1"/>
</dbReference>
<keyword evidence="5 10" id="KW-0067">ATP-binding</keyword>
<feature type="domain" description="UvrD-like helicase C-terminal" evidence="12">
    <location>
        <begin position="499"/>
        <end position="774"/>
    </location>
</feature>
<accession>A0A2R4WJT0</accession>
<dbReference type="GO" id="GO:0005524">
    <property type="term" value="F:ATP binding"/>
    <property type="evidence" value="ECO:0007669"/>
    <property type="project" value="UniProtKB-UniRule"/>
</dbReference>
<keyword evidence="2 10" id="KW-0547">Nucleotide-binding</keyword>
<keyword evidence="3 10" id="KW-0378">Hydrolase</keyword>
<evidence type="ECO:0000313" key="14">
    <source>
        <dbReference type="Proteomes" id="UP000244755"/>
    </source>
</evidence>
<evidence type="ECO:0000313" key="13">
    <source>
        <dbReference type="EMBL" id="AWB21803.1"/>
    </source>
</evidence>
<dbReference type="PANTHER" id="PTHR11070:SF59">
    <property type="entry name" value="DNA 3'-5' HELICASE"/>
    <property type="match status" value="1"/>
</dbReference>
<dbReference type="OrthoDB" id="9806690at2"/>
<dbReference type="Pfam" id="PF13361">
    <property type="entry name" value="UvrD_C"/>
    <property type="match status" value="2"/>
</dbReference>
<dbReference type="PROSITE" id="PS51217">
    <property type="entry name" value="UVRD_HELICASE_CTER"/>
    <property type="match status" value="1"/>
</dbReference>
<evidence type="ECO:0000256" key="6">
    <source>
        <dbReference type="ARBA" id="ARBA00023235"/>
    </source>
</evidence>
<dbReference type="GO" id="GO:0016787">
    <property type="term" value="F:hydrolase activity"/>
    <property type="evidence" value="ECO:0007669"/>
    <property type="project" value="UniProtKB-UniRule"/>
</dbReference>
<dbReference type="InterPro" id="IPR014016">
    <property type="entry name" value="UvrD-like_ATP-bd"/>
</dbReference>
<evidence type="ECO:0000256" key="8">
    <source>
        <dbReference type="ARBA" id="ARBA00034808"/>
    </source>
</evidence>
<evidence type="ECO:0000256" key="2">
    <source>
        <dbReference type="ARBA" id="ARBA00022741"/>
    </source>
</evidence>
<dbReference type="GO" id="GO:0000725">
    <property type="term" value="P:recombinational repair"/>
    <property type="evidence" value="ECO:0007669"/>
    <property type="project" value="TreeGrafter"/>
</dbReference>
<dbReference type="GO" id="GO:0043138">
    <property type="term" value="F:3'-5' DNA helicase activity"/>
    <property type="evidence" value="ECO:0007669"/>
    <property type="project" value="UniProtKB-EC"/>
</dbReference>
<dbReference type="Pfam" id="PF12705">
    <property type="entry name" value="PDDEXK_1"/>
    <property type="match status" value="1"/>
</dbReference>
<evidence type="ECO:0000256" key="4">
    <source>
        <dbReference type="ARBA" id="ARBA00022806"/>
    </source>
</evidence>
<evidence type="ECO:0000256" key="9">
    <source>
        <dbReference type="ARBA" id="ARBA00048988"/>
    </source>
</evidence>
<sequence length="1144" mass="125020">MNGFEVVRLKAAQVHAAAVEGGADPLCPLDLVVAAIDAHEIDLSWLRPGDAYLRGGRGLYDPTLPAIACEDRGDATAKALLAGHELGHAVLHDPDDVIVDGDIDPSRAVEAAATGVEKVEGYGRRERRELQADLFARELVLPRALARRLFLEDGQGATDIVRLTGLPHALVAQQLADCLLLPEHRPRAELGAGSGPPLDKSQRAAAFHEGTPYLLQAGPGTGKTRTLVSRIERLLDRGATASEILVLTFSNKAAGELVERLTARVPEAAAAAWIGTFHGFGLDVLRQFHDRERLPDDPRLVDKADAVGMLEDLVPRLPLRHFRNLHDPTLDLSDILAAVSRAKDELTLPDDYMALAERMAERAGADEEAGLRAEKAIEVAAVYRAYDAEMRRLGHLDFGDLVMRPTLLLERDPDALDILRGKHRHILVDEYQDVNRASVRLLRALAGGGERLWVVGDSRQSIYRFRGASSANMTCFETDFPGAQVGRLTMNYRSSEEVVATFSAFAADMAASRGVLPLDLTAHAGPAQALPETRKVERPEDEAAAIAARILELQQTCGVDFRDQAVLCRGNGRLAAVAAALEQRDVPVLFLGNLFEREEVRDLLAVLALLVDPKAGTLARVARMPRYAMPLEDVGRLQRVSARCEEPMEWASESTAPPGAPAAALANLRADFQGLDATSHPWEALCRLLFDRRHLLPDLRTPLGTRDRMRMVALWQFLAFCRDLPSGQGLAIQRLLDRTRRLVLLSEERDLRQMPAAAAAMDGVHLMTVHASKGLEFEAVHIPGMVGQGFPSGGRTPRCPPPDGLIVGAEGLPGVEAVRRGHAEEEECLFFVATSRARRHLTLLAASRKANGSGRQLSPFFDRVAGVVRDVANPPLHLPEIPEPDQNRIGVAWAGPPSFTAEQISLYDQCPRRFFYTHVLGAAGGRRATPFARMHDVVYEVLRWLRQDARNWSLPLEAVRAHFDAVWSVKGPTEGYVADLQRAGFELLETLMRTREGYVPGPREPVTIDLGGLDLVVLPDEVRGEGSGTVYRRVRTGRRRKEEEDDLVYAAYSMAAGLRYGPGARVEAIHLSGDGVMSVSLTARKQTNREQKLRLIAEGILAGNFPPDPDEKSCPRCPHYVTCGPVPAGTLTVRDPCGVEPVNA</sequence>
<dbReference type="InterPro" id="IPR038726">
    <property type="entry name" value="PDDEXK_AddAB-type"/>
</dbReference>
<keyword evidence="4 10" id="KW-0347">Helicase</keyword>
<proteinExistence type="inferred from homology"/>
<dbReference type="InterPro" id="IPR000212">
    <property type="entry name" value="DNA_helicase_UvrD/REP"/>
</dbReference>
<feature type="binding site" evidence="10">
    <location>
        <begin position="217"/>
        <end position="224"/>
    </location>
    <ligand>
        <name>ATP</name>
        <dbReference type="ChEBI" id="CHEBI:30616"/>
    </ligand>
</feature>
<dbReference type="PROSITE" id="PS51198">
    <property type="entry name" value="UVRD_HELICASE_ATP_BIND"/>
    <property type="match status" value="1"/>
</dbReference>
<dbReference type="Pfam" id="PF00580">
    <property type="entry name" value="UvrD-helicase"/>
    <property type="match status" value="1"/>
</dbReference>
<dbReference type="KEGG" id="mee:DA075_13460"/>
<dbReference type="Proteomes" id="UP000244755">
    <property type="component" value="Chromosome 1"/>
</dbReference>
<evidence type="ECO:0000256" key="5">
    <source>
        <dbReference type="ARBA" id="ARBA00022840"/>
    </source>
</evidence>
<dbReference type="PANTHER" id="PTHR11070">
    <property type="entry name" value="UVRD / RECB / PCRA DNA HELICASE FAMILY MEMBER"/>
    <property type="match status" value="1"/>
</dbReference>
<dbReference type="InterPro" id="IPR013986">
    <property type="entry name" value="DExx_box_DNA_helicase_dom_sf"/>
</dbReference>
<dbReference type="EC" id="5.6.2.4" evidence="8"/>
<comment type="catalytic activity">
    <reaction evidence="7">
        <text>Couples ATP hydrolysis with the unwinding of duplex DNA by translocating in the 3'-5' direction.</text>
        <dbReference type="EC" id="5.6.2.4"/>
    </reaction>
</comment>
<feature type="domain" description="UvrD-like helicase ATP-binding" evidence="11">
    <location>
        <begin position="196"/>
        <end position="495"/>
    </location>
</feature>
<keyword evidence="14" id="KW-1185">Reference proteome</keyword>
<evidence type="ECO:0000256" key="10">
    <source>
        <dbReference type="PROSITE-ProRule" id="PRU00560"/>
    </source>
</evidence>
<gene>
    <name evidence="13" type="ORF">DA075_13460</name>
</gene>
<dbReference type="AlphaFoldDB" id="A0A2R4WJT0"/>
<protein>
    <recommendedName>
        <fullName evidence="8">DNA 3'-5' helicase</fullName>
        <ecNumber evidence="8">5.6.2.4</ecNumber>
    </recommendedName>
</protein>
<dbReference type="Gene3D" id="3.40.50.300">
    <property type="entry name" value="P-loop containing nucleotide triphosphate hydrolases"/>
    <property type="match status" value="2"/>
</dbReference>
<dbReference type="Gene3D" id="1.10.486.10">
    <property type="entry name" value="PCRA, domain 4"/>
    <property type="match status" value="1"/>
</dbReference>
<evidence type="ECO:0000256" key="3">
    <source>
        <dbReference type="ARBA" id="ARBA00022801"/>
    </source>
</evidence>
<evidence type="ECO:0000259" key="11">
    <source>
        <dbReference type="PROSITE" id="PS51198"/>
    </source>
</evidence>
<evidence type="ECO:0000259" key="12">
    <source>
        <dbReference type="PROSITE" id="PS51217"/>
    </source>
</evidence>
<keyword evidence="6" id="KW-0413">Isomerase</keyword>
<dbReference type="RefSeq" id="WP_099953674.1">
    <property type="nucleotide sequence ID" value="NZ_CP028843.1"/>
</dbReference>
<reference evidence="13 14" key="1">
    <citation type="submission" date="2018-04" db="EMBL/GenBank/DDBJ databases">
        <title>Methylobacterium sp. PR1016A genome.</title>
        <authorList>
            <person name="Park W."/>
        </authorList>
    </citation>
    <scope>NUCLEOTIDE SEQUENCE [LARGE SCALE GENOMIC DNA]</scope>
    <source>
        <strain evidence="13 14">PR1016A</strain>
    </source>
</reference>
<dbReference type="GO" id="GO:0003677">
    <property type="term" value="F:DNA binding"/>
    <property type="evidence" value="ECO:0007669"/>
    <property type="project" value="InterPro"/>
</dbReference>
<organism evidence="13 14">
    <name type="scientific">Methylobacterium currus</name>
    <dbReference type="NCBI Taxonomy" id="2051553"/>
    <lineage>
        <taxon>Bacteria</taxon>
        <taxon>Pseudomonadati</taxon>
        <taxon>Pseudomonadota</taxon>
        <taxon>Alphaproteobacteria</taxon>
        <taxon>Hyphomicrobiales</taxon>
        <taxon>Methylobacteriaceae</taxon>
        <taxon>Methylobacterium</taxon>
    </lineage>
</organism>
<dbReference type="InterPro" id="IPR027417">
    <property type="entry name" value="P-loop_NTPase"/>
</dbReference>
<dbReference type="Gene3D" id="1.10.10.160">
    <property type="match status" value="1"/>
</dbReference>
<dbReference type="EMBL" id="CP028843">
    <property type="protein sequence ID" value="AWB21803.1"/>
    <property type="molecule type" value="Genomic_DNA"/>
</dbReference>
<dbReference type="InterPro" id="IPR014017">
    <property type="entry name" value="DNA_helicase_UvrD-like_C"/>
</dbReference>
<dbReference type="GO" id="GO:0005829">
    <property type="term" value="C:cytosol"/>
    <property type="evidence" value="ECO:0007669"/>
    <property type="project" value="TreeGrafter"/>
</dbReference>
<evidence type="ECO:0000256" key="1">
    <source>
        <dbReference type="ARBA" id="ARBA00009922"/>
    </source>
</evidence>
<evidence type="ECO:0000256" key="7">
    <source>
        <dbReference type="ARBA" id="ARBA00034617"/>
    </source>
</evidence>
<dbReference type="SUPFAM" id="SSF52540">
    <property type="entry name" value="P-loop containing nucleoside triphosphate hydrolases"/>
    <property type="match status" value="1"/>
</dbReference>
<dbReference type="GO" id="GO:0033202">
    <property type="term" value="C:DNA helicase complex"/>
    <property type="evidence" value="ECO:0007669"/>
    <property type="project" value="TreeGrafter"/>
</dbReference>
<comment type="similarity">
    <text evidence="1">Belongs to the helicase family. UvrD subfamily.</text>
</comment>
<comment type="catalytic activity">
    <reaction evidence="9">
        <text>ATP + H2O = ADP + phosphate + H(+)</text>
        <dbReference type="Rhea" id="RHEA:13065"/>
        <dbReference type="ChEBI" id="CHEBI:15377"/>
        <dbReference type="ChEBI" id="CHEBI:15378"/>
        <dbReference type="ChEBI" id="CHEBI:30616"/>
        <dbReference type="ChEBI" id="CHEBI:43474"/>
        <dbReference type="ChEBI" id="CHEBI:456216"/>
        <dbReference type="EC" id="5.6.2.4"/>
    </reaction>
</comment>